<evidence type="ECO:0000256" key="16">
    <source>
        <dbReference type="ARBA" id="ARBA00047388"/>
    </source>
</evidence>
<feature type="transmembrane region" description="Helical" evidence="18">
    <location>
        <begin position="340"/>
        <end position="371"/>
    </location>
</feature>
<evidence type="ECO:0000256" key="15">
    <source>
        <dbReference type="ARBA" id="ARBA00023284"/>
    </source>
</evidence>
<feature type="transmembrane region" description="Helical" evidence="18">
    <location>
        <begin position="297"/>
        <end position="319"/>
    </location>
</feature>
<dbReference type="CDD" id="cd02953">
    <property type="entry name" value="DsbDgamma"/>
    <property type="match status" value="1"/>
</dbReference>
<sequence length="635" mass="66716">MGGIPGQRGTAPACDQGGACQAACGLQRLAASGIIRPLCISARFCENAMRRLLLPLFLLLLALPAAAGLFDNRPGAALGGLDNRGDFLPVREAFRLSLVDATPQAVKLRFVAAEGYYLYRQRLQFRSETLGVAPGEPRLPDGTRKTDEYFGETEVYYGVLDVELPVANPDGRPFYLQVGYQGCADKGLCYPPETERLQIGGTPAAGAASPADAPGWGWRELALFFLAGLGLTFTPCVLPMLPILSGVVLRGEIGGARGLALSLAYVLPMAACFAVLGALTGLFGAELNLQARLQSPWVLAPFAAFFGLFALAMFGVFELRLPPALAAPLERLAGNTRGGSLWGAAVLGVLSSLLVSPCVSAPLAGALLYISSSGDALGGGLKLFALGLGMGAPLVLFAAGGGALLPRSGPWMVVVRNAFGVLLLAVAVWLLERVLPGPLALALWGSLAGGVALFLGALEFTAKSHRQKLGQLAGLALLVYALASWTGALRGESDPLRPLGGASLSAAPAARTAGAWQTLDTPEALDAALAEAKNAAQPLLLDWYADWCISCKVIEREVFADPRVAAQLVGYRLIRFDITAGTPAQRALLDRYRLFGPPAIQFFAADGTEHERLRVVGEIDAAAFAQRLRESQSQR</sequence>
<dbReference type="InterPro" id="IPR036249">
    <property type="entry name" value="Thioredoxin-like_sf"/>
</dbReference>
<dbReference type="GO" id="GO:0017004">
    <property type="term" value="P:cytochrome complex assembly"/>
    <property type="evidence" value="ECO:0007669"/>
    <property type="project" value="UniProtKB-UniRule"/>
</dbReference>
<dbReference type="Gene3D" id="3.40.30.10">
    <property type="entry name" value="Glutaredoxin"/>
    <property type="match status" value="1"/>
</dbReference>
<keyword evidence="11 18" id="KW-0560">Oxidoreductase</keyword>
<dbReference type="InterPro" id="IPR036929">
    <property type="entry name" value="DsbDN_sf"/>
</dbReference>
<evidence type="ECO:0000256" key="5">
    <source>
        <dbReference type="ARBA" id="ARBA00022519"/>
    </source>
</evidence>
<evidence type="ECO:0000256" key="11">
    <source>
        <dbReference type="ARBA" id="ARBA00023002"/>
    </source>
</evidence>
<evidence type="ECO:0000256" key="10">
    <source>
        <dbReference type="ARBA" id="ARBA00022989"/>
    </source>
</evidence>
<dbReference type="GO" id="GO:0047134">
    <property type="term" value="F:protein-disulfide reductase [NAD(P)H] activity"/>
    <property type="evidence" value="ECO:0007669"/>
    <property type="project" value="UniProtKB-UniRule"/>
</dbReference>
<keyword evidence="10 18" id="KW-1133">Transmembrane helix</keyword>
<dbReference type="NCBIfam" id="NF001419">
    <property type="entry name" value="PRK00293.1"/>
    <property type="match status" value="1"/>
</dbReference>
<keyword evidence="4 18" id="KW-1003">Cell membrane</keyword>
<dbReference type="InterPro" id="IPR003834">
    <property type="entry name" value="Cyt_c_assmbl_TM_dom"/>
</dbReference>
<dbReference type="GO" id="GO:0045454">
    <property type="term" value="P:cell redox homeostasis"/>
    <property type="evidence" value="ECO:0007669"/>
    <property type="project" value="TreeGrafter"/>
</dbReference>
<reference evidence="20 21" key="1">
    <citation type="journal article" date="2009" name="J. Bacteriol.">
        <title>Genome sequence of Azotobacter vinelandii, an obligate aerobe specialized to support diverse anaerobic metabolic processes.</title>
        <authorList>
            <person name="Setubal J.C."/>
            <person name="dos Santos P."/>
            <person name="Goldman B.S."/>
            <person name="Ertesvag H."/>
            <person name="Espin G."/>
            <person name="Rubio L.M."/>
            <person name="Valla S."/>
            <person name="Almeida N.F."/>
            <person name="Balasubramanian D."/>
            <person name="Cromes L."/>
            <person name="Curatti L."/>
            <person name="Du Z."/>
            <person name="Godsy E."/>
            <person name="Goodner B."/>
            <person name="Hellner-Burris K."/>
            <person name="Hernandez J.A."/>
            <person name="Houmiel K."/>
            <person name="Imperial J."/>
            <person name="Kennedy C."/>
            <person name="Larson T.J."/>
            <person name="Latreille P."/>
            <person name="Ligon L.S."/>
            <person name="Lu J."/>
            <person name="Maerk M."/>
            <person name="Miller N.M."/>
            <person name="Norton S."/>
            <person name="O'Carroll I.P."/>
            <person name="Paulsen I."/>
            <person name="Raulfs E.C."/>
            <person name="Roemer R."/>
            <person name="Rosser J."/>
            <person name="Segura D."/>
            <person name="Slater S."/>
            <person name="Stricklin S.L."/>
            <person name="Studholme D.J."/>
            <person name="Sun J."/>
            <person name="Viana C.J."/>
            <person name="Wallin E."/>
            <person name="Wang B."/>
            <person name="Wheeler C."/>
            <person name="Zhu H."/>
            <person name="Dean D.R."/>
            <person name="Dixon R."/>
            <person name="Wood D."/>
        </authorList>
    </citation>
    <scope>NUCLEOTIDE SEQUENCE [LARGE SCALE GENOMIC DNA]</scope>
    <source>
        <strain evidence="21">DJ / ATCC BAA-1303</strain>
    </source>
</reference>
<keyword evidence="9 18" id="KW-0249">Electron transport</keyword>
<dbReference type="EC" id="1.8.1.8" evidence="18"/>
<evidence type="ECO:0000256" key="14">
    <source>
        <dbReference type="ARBA" id="ARBA00023157"/>
    </source>
</evidence>
<dbReference type="AlphaFoldDB" id="C1DLK0"/>
<dbReference type="HOGENOM" id="CLU_014657_3_0_6"/>
<comment type="similarity">
    <text evidence="2 18">Belongs to the thioredoxin family. DsbD subfamily.</text>
</comment>
<dbReference type="InterPro" id="IPR022910">
    <property type="entry name" value="Thiol_diS_interchange_DbsD"/>
</dbReference>
<evidence type="ECO:0000256" key="1">
    <source>
        <dbReference type="ARBA" id="ARBA00004429"/>
    </source>
</evidence>
<protein>
    <recommendedName>
        <fullName evidence="18">Thiol:disulfide interchange protein DsbD</fullName>
        <ecNumber evidence="18">1.8.1.8</ecNumber>
    </recommendedName>
    <alternativeName>
        <fullName evidence="18">Protein-disulfide reductase</fullName>
        <shortName evidence="18">Disulfide reductase</shortName>
    </alternativeName>
</protein>
<dbReference type="Proteomes" id="UP000002424">
    <property type="component" value="Chromosome"/>
</dbReference>
<dbReference type="PANTHER" id="PTHR32234">
    <property type="entry name" value="THIOL:DISULFIDE INTERCHANGE PROTEIN DSBD"/>
    <property type="match status" value="1"/>
</dbReference>
<evidence type="ECO:0000313" key="20">
    <source>
        <dbReference type="EMBL" id="ACO76948.1"/>
    </source>
</evidence>
<feature type="transmembrane region" description="Helical" evidence="18">
    <location>
        <begin position="221"/>
        <end position="249"/>
    </location>
</feature>
<keyword evidence="5 18" id="KW-0997">Cell inner membrane</keyword>
<dbReference type="KEGG" id="avn:Avin_06980"/>
<name>C1DLK0_AZOVD</name>
<keyword evidence="14 18" id="KW-1015">Disulfide bond</keyword>
<dbReference type="EMBL" id="CP001157">
    <property type="protein sequence ID" value="ACO76948.1"/>
    <property type="molecule type" value="Genomic_DNA"/>
</dbReference>
<comment type="catalytic activity">
    <reaction evidence="16 18">
        <text>[protein]-dithiol + NAD(+) = [protein]-disulfide + NADH + H(+)</text>
        <dbReference type="Rhea" id="RHEA:18749"/>
        <dbReference type="Rhea" id="RHEA-COMP:10593"/>
        <dbReference type="Rhea" id="RHEA-COMP:10594"/>
        <dbReference type="ChEBI" id="CHEBI:15378"/>
        <dbReference type="ChEBI" id="CHEBI:29950"/>
        <dbReference type="ChEBI" id="CHEBI:50058"/>
        <dbReference type="ChEBI" id="CHEBI:57540"/>
        <dbReference type="ChEBI" id="CHEBI:57945"/>
        <dbReference type="EC" id="1.8.1.8"/>
    </reaction>
</comment>
<dbReference type="PANTHER" id="PTHR32234:SF0">
    <property type="entry name" value="THIOL:DISULFIDE INTERCHANGE PROTEIN DSBD"/>
    <property type="match status" value="1"/>
</dbReference>
<evidence type="ECO:0000256" key="7">
    <source>
        <dbReference type="ARBA" id="ARBA00022729"/>
    </source>
</evidence>
<comment type="function">
    <text evidence="18">Required to facilitate the formation of correct disulfide bonds in some periplasmic proteins and for the assembly of the periplasmic c-type cytochromes. Acts by transferring electrons from cytoplasmic thioredoxin to the periplasm. This transfer involves a cascade of disulfide bond formation and reduction steps.</text>
</comment>
<keyword evidence="15 18" id="KW-0676">Redox-active center</keyword>
<dbReference type="InterPro" id="IPR013766">
    <property type="entry name" value="Thioredoxin_domain"/>
</dbReference>
<evidence type="ECO:0000256" key="17">
    <source>
        <dbReference type="ARBA" id="ARBA00047804"/>
    </source>
</evidence>
<evidence type="ECO:0000313" key="21">
    <source>
        <dbReference type="Proteomes" id="UP000002424"/>
    </source>
</evidence>
<dbReference type="EnsemblBacteria" id="ACO76948">
    <property type="protein sequence ID" value="ACO76948"/>
    <property type="gene ID" value="Avin_06980"/>
</dbReference>
<keyword evidence="12 18" id="KW-0520">NAD</keyword>
<gene>
    <name evidence="18" type="primary">dsbD</name>
    <name evidence="20" type="ordered locus">Avin_06980</name>
</gene>
<dbReference type="Pfam" id="PF11412">
    <property type="entry name" value="DsbD_N"/>
    <property type="match status" value="1"/>
</dbReference>
<keyword evidence="8 18" id="KW-0201">Cytochrome c-type biogenesis</keyword>
<feature type="disulfide bond" description="Redox-active" evidence="18">
    <location>
        <begin position="183"/>
        <end position="189"/>
    </location>
</feature>
<dbReference type="SUPFAM" id="SSF52833">
    <property type="entry name" value="Thioredoxin-like"/>
    <property type="match status" value="1"/>
</dbReference>
<dbReference type="Pfam" id="PF02683">
    <property type="entry name" value="DsbD_TM"/>
    <property type="match status" value="1"/>
</dbReference>
<dbReference type="STRING" id="322710.Avin_06980"/>
<evidence type="ECO:0000256" key="9">
    <source>
        <dbReference type="ARBA" id="ARBA00022982"/>
    </source>
</evidence>
<dbReference type="SUPFAM" id="SSF74863">
    <property type="entry name" value="Thiol:disulfide interchange protein DsbD, N-terminal domain (DsbD-alpha)"/>
    <property type="match status" value="1"/>
</dbReference>
<dbReference type="PROSITE" id="PS51352">
    <property type="entry name" value="THIOREDOXIN_2"/>
    <property type="match status" value="1"/>
</dbReference>
<feature type="transmembrane region" description="Helical" evidence="18">
    <location>
        <begin position="469"/>
        <end position="488"/>
    </location>
</feature>
<accession>C1DLK0</accession>
<keyword evidence="6 18" id="KW-0812">Transmembrane</keyword>
<feature type="transmembrane region" description="Helical" evidence="18">
    <location>
        <begin position="52"/>
        <end position="70"/>
    </location>
</feature>
<evidence type="ECO:0000256" key="13">
    <source>
        <dbReference type="ARBA" id="ARBA00023136"/>
    </source>
</evidence>
<evidence type="ECO:0000256" key="4">
    <source>
        <dbReference type="ARBA" id="ARBA00022475"/>
    </source>
</evidence>
<evidence type="ECO:0000256" key="8">
    <source>
        <dbReference type="ARBA" id="ARBA00022748"/>
    </source>
</evidence>
<evidence type="ECO:0000256" key="6">
    <source>
        <dbReference type="ARBA" id="ARBA00022692"/>
    </source>
</evidence>
<feature type="disulfide bond" description="Redox-active" evidence="18">
    <location>
        <begin position="236"/>
        <end position="358"/>
    </location>
</feature>
<evidence type="ECO:0000256" key="2">
    <source>
        <dbReference type="ARBA" id="ARBA00007241"/>
    </source>
</evidence>
<dbReference type="InterPro" id="IPR028250">
    <property type="entry name" value="DsbDN"/>
</dbReference>
<keyword evidence="7" id="KW-0732">Signal</keyword>
<dbReference type="InterPro" id="IPR035671">
    <property type="entry name" value="DsbD_gamma"/>
</dbReference>
<comment type="subcellular location">
    <subcellularLocation>
        <location evidence="1 18">Cell inner membrane</location>
        <topology evidence="1 18">Multi-pass membrane protein</topology>
    </subcellularLocation>
</comment>
<keyword evidence="3 18" id="KW-0813">Transport</keyword>
<evidence type="ECO:0000259" key="19">
    <source>
        <dbReference type="PROSITE" id="PS51352"/>
    </source>
</evidence>
<evidence type="ECO:0000256" key="12">
    <source>
        <dbReference type="ARBA" id="ARBA00023027"/>
    </source>
</evidence>
<feature type="transmembrane region" description="Helical" evidence="18">
    <location>
        <begin position="261"/>
        <end position="285"/>
    </location>
</feature>
<proteinExistence type="inferred from homology"/>
<dbReference type="OrthoDB" id="9811036at2"/>
<dbReference type="GO" id="GO:0005886">
    <property type="term" value="C:plasma membrane"/>
    <property type="evidence" value="ECO:0007669"/>
    <property type="project" value="UniProtKB-SubCell"/>
</dbReference>
<evidence type="ECO:0000256" key="18">
    <source>
        <dbReference type="HAMAP-Rule" id="MF_00399"/>
    </source>
</evidence>
<dbReference type="HAMAP" id="MF_00399">
    <property type="entry name" value="DbsD"/>
    <property type="match status" value="1"/>
</dbReference>
<evidence type="ECO:0000256" key="3">
    <source>
        <dbReference type="ARBA" id="ARBA00022448"/>
    </source>
</evidence>
<feature type="domain" description="Thioredoxin" evidence="19">
    <location>
        <begin position="498"/>
        <end position="633"/>
    </location>
</feature>
<comment type="catalytic activity">
    <reaction evidence="17 18">
        <text>[protein]-dithiol + NADP(+) = [protein]-disulfide + NADPH + H(+)</text>
        <dbReference type="Rhea" id="RHEA:18753"/>
        <dbReference type="Rhea" id="RHEA-COMP:10593"/>
        <dbReference type="Rhea" id="RHEA-COMP:10594"/>
        <dbReference type="ChEBI" id="CHEBI:15378"/>
        <dbReference type="ChEBI" id="CHEBI:29950"/>
        <dbReference type="ChEBI" id="CHEBI:50058"/>
        <dbReference type="ChEBI" id="CHEBI:57783"/>
        <dbReference type="ChEBI" id="CHEBI:58349"/>
        <dbReference type="EC" id="1.8.1.8"/>
    </reaction>
</comment>
<keyword evidence="21" id="KW-1185">Reference proteome</keyword>
<feature type="transmembrane region" description="Helical" evidence="18">
    <location>
        <begin position="437"/>
        <end position="457"/>
    </location>
</feature>
<dbReference type="Gene3D" id="2.60.40.1250">
    <property type="entry name" value="Thiol:disulfide interchange protein DsbD, N-terminal domain"/>
    <property type="match status" value="1"/>
</dbReference>
<keyword evidence="13 18" id="KW-0472">Membrane</keyword>
<feature type="transmembrane region" description="Helical" evidence="18">
    <location>
        <begin position="413"/>
        <end position="431"/>
    </location>
</feature>
<dbReference type="Pfam" id="PF13899">
    <property type="entry name" value="Thioredoxin_7"/>
    <property type="match status" value="1"/>
</dbReference>
<dbReference type="GO" id="GO:0009055">
    <property type="term" value="F:electron transfer activity"/>
    <property type="evidence" value="ECO:0007669"/>
    <property type="project" value="UniProtKB-UniRule"/>
</dbReference>
<feature type="disulfide bond" description="Redox-active" evidence="18">
    <location>
        <begin position="548"/>
        <end position="551"/>
    </location>
</feature>
<feature type="transmembrane region" description="Helical" evidence="18">
    <location>
        <begin position="383"/>
        <end position="406"/>
    </location>
</feature>
<dbReference type="eggNOG" id="COG4232">
    <property type="taxonomic scope" value="Bacteria"/>
</dbReference>
<organism evidence="20 21">
    <name type="scientific">Azotobacter vinelandii (strain DJ / ATCC BAA-1303)</name>
    <dbReference type="NCBI Taxonomy" id="322710"/>
    <lineage>
        <taxon>Bacteria</taxon>
        <taxon>Pseudomonadati</taxon>
        <taxon>Pseudomonadota</taxon>
        <taxon>Gammaproteobacteria</taxon>
        <taxon>Pseudomonadales</taxon>
        <taxon>Pseudomonadaceae</taxon>
        <taxon>Azotobacter</taxon>
    </lineage>
</organism>